<protein>
    <submittedName>
        <fullName evidence="2">Uncharacterized protein</fullName>
    </submittedName>
</protein>
<evidence type="ECO:0000313" key="3">
    <source>
        <dbReference type="Proteomes" id="UP000799324"/>
    </source>
</evidence>
<accession>A0A6A6SHR6</accession>
<feature type="compositionally biased region" description="Basic and acidic residues" evidence="1">
    <location>
        <begin position="201"/>
        <end position="212"/>
    </location>
</feature>
<reference evidence="2" key="1">
    <citation type="journal article" date="2020" name="Stud. Mycol.">
        <title>101 Dothideomycetes genomes: a test case for predicting lifestyles and emergence of pathogens.</title>
        <authorList>
            <person name="Haridas S."/>
            <person name="Albert R."/>
            <person name="Binder M."/>
            <person name="Bloem J."/>
            <person name="Labutti K."/>
            <person name="Salamov A."/>
            <person name="Andreopoulos B."/>
            <person name="Baker S."/>
            <person name="Barry K."/>
            <person name="Bills G."/>
            <person name="Bluhm B."/>
            <person name="Cannon C."/>
            <person name="Castanera R."/>
            <person name="Culley D."/>
            <person name="Daum C."/>
            <person name="Ezra D."/>
            <person name="Gonzalez J."/>
            <person name="Henrissat B."/>
            <person name="Kuo A."/>
            <person name="Liang C."/>
            <person name="Lipzen A."/>
            <person name="Lutzoni F."/>
            <person name="Magnuson J."/>
            <person name="Mondo S."/>
            <person name="Nolan M."/>
            <person name="Ohm R."/>
            <person name="Pangilinan J."/>
            <person name="Park H.-J."/>
            <person name="Ramirez L."/>
            <person name="Alfaro M."/>
            <person name="Sun H."/>
            <person name="Tritt A."/>
            <person name="Yoshinaga Y."/>
            <person name="Zwiers L.-H."/>
            <person name="Turgeon B."/>
            <person name="Goodwin S."/>
            <person name="Spatafora J."/>
            <person name="Crous P."/>
            <person name="Grigoriev I."/>
        </authorList>
    </citation>
    <scope>NUCLEOTIDE SEQUENCE</scope>
    <source>
        <strain evidence="2">CBS 122681</strain>
    </source>
</reference>
<dbReference type="AlphaFoldDB" id="A0A6A6SHR6"/>
<feature type="region of interest" description="Disordered" evidence="1">
    <location>
        <begin position="184"/>
        <end position="212"/>
    </location>
</feature>
<sequence length="212" mass="23807">MATRPMRLTHLKTYHAVMEREGLGDWAEKLRLDFITPAENNGTSWVHMNKEWFEKELSPILLECEDRAGPELMKAFGDVITDINDAPIPDEVLKALANAPKLVLPDIERGVGCADSWKLLGPGYLLQRYQSFVARFPSKRKHITFEAFAKVSTMIVDELENVKKARGIETQCYASLYLDPPCKCPRSQAESTTASHSAVLKSDKEAPERSGD</sequence>
<dbReference type="EMBL" id="MU004624">
    <property type="protein sequence ID" value="KAF2647405.1"/>
    <property type="molecule type" value="Genomic_DNA"/>
</dbReference>
<gene>
    <name evidence="2" type="ORF">K491DRAFT_685554</name>
</gene>
<evidence type="ECO:0000256" key="1">
    <source>
        <dbReference type="SAM" id="MobiDB-lite"/>
    </source>
</evidence>
<organism evidence="2 3">
    <name type="scientific">Lophiostoma macrostomum CBS 122681</name>
    <dbReference type="NCBI Taxonomy" id="1314788"/>
    <lineage>
        <taxon>Eukaryota</taxon>
        <taxon>Fungi</taxon>
        <taxon>Dikarya</taxon>
        <taxon>Ascomycota</taxon>
        <taxon>Pezizomycotina</taxon>
        <taxon>Dothideomycetes</taxon>
        <taxon>Pleosporomycetidae</taxon>
        <taxon>Pleosporales</taxon>
        <taxon>Lophiostomataceae</taxon>
        <taxon>Lophiostoma</taxon>
    </lineage>
</organism>
<evidence type="ECO:0000313" key="2">
    <source>
        <dbReference type="EMBL" id="KAF2647405.1"/>
    </source>
</evidence>
<keyword evidence="3" id="KW-1185">Reference proteome</keyword>
<proteinExistence type="predicted"/>
<dbReference type="Proteomes" id="UP000799324">
    <property type="component" value="Unassembled WGS sequence"/>
</dbReference>
<name>A0A6A6SHR6_9PLEO</name>